<feature type="domain" description="Calcineurin-like phosphoesterase" evidence="3">
    <location>
        <begin position="48"/>
        <end position="266"/>
    </location>
</feature>
<dbReference type="Gene3D" id="3.90.780.10">
    <property type="entry name" value="5'-Nucleotidase, C-terminal domain"/>
    <property type="match status" value="1"/>
</dbReference>
<evidence type="ECO:0000313" key="5">
    <source>
        <dbReference type="EMBL" id="GAA4442749.1"/>
    </source>
</evidence>
<organism evidence="5 6">
    <name type="scientific">Pontibacter saemangeumensis</name>
    <dbReference type="NCBI Taxonomy" id="1084525"/>
    <lineage>
        <taxon>Bacteria</taxon>
        <taxon>Pseudomonadati</taxon>
        <taxon>Bacteroidota</taxon>
        <taxon>Cytophagia</taxon>
        <taxon>Cytophagales</taxon>
        <taxon>Hymenobacteraceae</taxon>
        <taxon>Pontibacter</taxon>
    </lineage>
</organism>
<keyword evidence="6" id="KW-1185">Reference proteome</keyword>
<feature type="domain" description="5'-Nucleotidase C-terminal" evidence="4">
    <location>
        <begin position="358"/>
        <end position="482"/>
    </location>
</feature>
<comment type="similarity">
    <text evidence="2">Belongs to the 5'-nucleotidase family.</text>
</comment>
<protein>
    <submittedName>
        <fullName evidence="5">Bifunctional metallophosphatase/5'-nucleotidase</fullName>
    </submittedName>
</protein>
<accession>A0ABP8M2W4</accession>
<name>A0ABP8M2W4_9BACT</name>
<dbReference type="InterPro" id="IPR029052">
    <property type="entry name" value="Metallo-depent_PP-like"/>
</dbReference>
<dbReference type="InterPro" id="IPR006179">
    <property type="entry name" value="5_nucleotidase/apyrase"/>
</dbReference>
<dbReference type="Pfam" id="PF02872">
    <property type="entry name" value="5_nucleotid_C"/>
    <property type="match status" value="1"/>
</dbReference>
<keyword evidence="2" id="KW-0547">Nucleotide-binding</keyword>
<dbReference type="InterPro" id="IPR036907">
    <property type="entry name" value="5'-Nucleotdase_C_sf"/>
</dbReference>
<dbReference type="PANTHER" id="PTHR11575">
    <property type="entry name" value="5'-NUCLEOTIDASE-RELATED"/>
    <property type="match status" value="1"/>
</dbReference>
<keyword evidence="2" id="KW-0378">Hydrolase</keyword>
<evidence type="ECO:0000256" key="1">
    <source>
        <dbReference type="ARBA" id="ARBA00022729"/>
    </source>
</evidence>
<dbReference type="SUPFAM" id="SSF56300">
    <property type="entry name" value="Metallo-dependent phosphatases"/>
    <property type="match status" value="1"/>
</dbReference>
<sequence length="555" mass="61674">MNKTIRRLIWSAVPILGLPLLLSCQSATGVQEQSGATAAAEDKVETITILQTADIHGQLMPHKEMFVENGEFVFKERGGMANIQTIFKQVKAENPGGTVIVDGGDLIQGSAVAALSEGAVFGPVIKAMDYDFLIPGNWEVIFGSQKMRDVLASYGKPVVCANIYDEATSEMLYKPYMVKEIKGVKLGFISYNDPEVPIRQNPSFSKGLIFKQLEENIEPLIKELKEEQGVDILFLVTHLGISKQLYLADQEQIKGVDYILGNDTHERIRKPLQGKYAKVVEPGGFGSFVGRLDLDVKDGKIVDQRYELIDVDPAKYPADPAVQKVVDEQMAPYKQKMERVLGYTSTPLYRYLVVENPQDNMITDAVRWKTGVDIAISNGFRFGTPIVPDKSGKAAITYSDLWNMLPVNENVKTGKATGKQIQDWMEKELHNVFAEKPLERFGGWVIRFSGMEMTFNANAPKGQRVQSITVGGKPLDPNKVYTMGACLRRGEPDDMLCRMPGATDPKVLDYTIHDVIEEYLKVKGTVAPKTDGRAKALDLPSPVLSQLPNVDYEFR</sequence>
<gene>
    <name evidence="5" type="ORF">GCM10023188_42800</name>
</gene>
<proteinExistence type="inferred from homology"/>
<dbReference type="RefSeq" id="WP_345162207.1">
    <property type="nucleotide sequence ID" value="NZ_BAABHC010000029.1"/>
</dbReference>
<dbReference type="Gene3D" id="3.60.21.10">
    <property type="match status" value="1"/>
</dbReference>
<dbReference type="PROSITE" id="PS51257">
    <property type="entry name" value="PROKAR_LIPOPROTEIN"/>
    <property type="match status" value="1"/>
</dbReference>
<dbReference type="PANTHER" id="PTHR11575:SF42">
    <property type="entry name" value="SULFUR OXIDATION PROTEIN SOXB"/>
    <property type="match status" value="1"/>
</dbReference>
<comment type="caution">
    <text evidence="5">The sequence shown here is derived from an EMBL/GenBank/DDBJ whole genome shotgun (WGS) entry which is preliminary data.</text>
</comment>
<evidence type="ECO:0000259" key="4">
    <source>
        <dbReference type="Pfam" id="PF02872"/>
    </source>
</evidence>
<feature type="chain" id="PRO_5044963987" evidence="2">
    <location>
        <begin position="30"/>
        <end position="555"/>
    </location>
</feature>
<dbReference type="InterPro" id="IPR008334">
    <property type="entry name" value="5'-Nucleotdase_C"/>
</dbReference>
<evidence type="ECO:0000259" key="3">
    <source>
        <dbReference type="Pfam" id="PF00149"/>
    </source>
</evidence>
<evidence type="ECO:0000256" key="2">
    <source>
        <dbReference type="RuleBase" id="RU362119"/>
    </source>
</evidence>
<dbReference type="EMBL" id="BAABHC010000029">
    <property type="protein sequence ID" value="GAA4442749.1"/>
    <property type="molecule type" value="Genomic_DNA"/>
</dbReference>
<evidence type="ECO:0000313" key="6">
    <source>
        <dbReference type="Proteomes" id="UP001500552"/>
    </source>
</evidence>
<reference evidence="6" key="1">
    <citation type="journal article" date="2019" name="Int. J. Syst. Evol. Microbiol.">
        <title>The Global Catalogue of Microorganisms (GCM) 10K type strain sequencing project: providing services to taxonomists for standard genome sequencing and annotation.</title>
        <authorList>
            <consortium name="The Broad Institute Genomics Platform"/>
            <consortium name="The Broad Institute Genome Sequencing Center for Infectious Disease"/>
            <person name="Wu L."/>
            <person name="Ma J."/>
        </authorList>
    </citation>
    <scope>NUCLEOTIDE SEQUENCE [LARGE SCALE GENOMIC DNA]</scope>
    <source>
        <strain evidence="6">JCM 17926</strain>
    </source>
</reference>
<dbReference type="PRINTS" id="PR01607">
    <property type="entry name" value="APYRASEFAMLY"/>
</dbReference>
<dbReference type="SUPFAM" id="SSF55816">
    <property type="entry name" value="5'-nucleotidase (syn. UDP-sugar hydrolase), C-terminal domain"/>
    <property type="match status" value="1"/>
</dbReference>
<keyword evidence="1 2" id="KW-0732">Signal</keyword>
<dbReference type="Pfam" id="PF00149">
    <property type="entry name" value="Metallophos"/>
    <property type="match status" value="1"/>
</dbReference>
<dbReference type="InterPro" id="IPR004843">
    <property type="entry name" value="Calcineurin-like_PHP"/>
</dbReference>
<feature type="signal peptide" evidence="2">
    <location>
        <begin position="1"/>
        <end position="29"/>
    </location>
</feature>
<dbReference type="Proteomes" id="UP001500552">
    <property type="component" value="Unassembled WGS sequence"/>
</dbReference>